<dbReference type="Proteomes" id="UP000069015">
    <property type="component" value="Chromosome 1"/>
</dbReference>
<dbReference type="RefSeq" id="WP_058796370.1">
    <property type="nucleotide sequence ID" value="NZ_CP013611.1"/>
</dbReference>
<accession>A0A0U3GS53</accession>
<name>A0A0U3GS53_9GAMM</name>
<sequence length="100" mass="11681">MTTYIDHLTDQNHILVTPCSLPEADEFELWGQIFLHLEGLTLLEFHQGADRHQWRFNYAGHPYNLNFEHYSESIWIAPEGLGATEHLPNLVTLLRLNLQQ</sequence>
<protein>
    <recommendedName>
        <fullName evidence="3">DUF3630 domain-containing protein</fullName>
    </recommendedName>
</protein>
<evidence type="ECO:0000313" key="1">
    <source>
        <dbReference type="EMBL" id="ALU43102.1"/>
    </source>
</evidence>
<dbReference type="InterPro" id="IPR022080">
    <property type="entry name" value="DUF3630"/>
</dbReference>
<dbReference type="Pfam" id="PF12305">
    <property type="entry name" value="DUF3630"/>
    <property type="match status" value="1"/>
</dbReference>
<gene>
    <name evidence="1" type="ORF">AT705_09200</name>
</gene>
<dbReference type="KEGG" id="prr:AT705_09200"/>
<dbReference type="AlphaFoldDB" id="A0A0U3GS53"/>
<dbReference type="EMBL" id="CP013611">
    <property type="protein sequence ID" value="ALU43102.1"/>
    <property type="molecule type" value="Genomic_DNA"/>
</dbReference>
<reference evidence="1 2" key="1">
    <citation type="submission" date="2015-12" db="EMBL/GenBank/DDBJ databases">
        <title>Complete genome sequence of Pseudoalteromonas rubra SCSIO 6842, harboring a conjugative plasmid.</title>
        <authorList>
            <person name="Li B."/>
            <person name="Wang X."/>
        </authorList>
    </citation>
    <scope>NUCLEOTIDE SEQUENCE [LARGE SCALE GENOMIC DNA]</scope>
    <source>
        <strain evidence="1 2">SCSIO 6842</strain>
    </source>
</reference>
<evidence type="ECO:0008006" key="3">
    <source>
        <dbReference type="Google" id="ProtNLM"/>
    </source>
</evidence>
<proteinExistence type="predicted"/>
<organism evidence="1 2">
    <name type="scientific">Pseudoalteromonas rubra</name>
    <dbReference type="NCBI Taxonomy" id="43658"/>
    <lineage>
        <taxon>Bacteria</taxon>
        <taxon>Pseudomonadati</taxon>
        <taxon>Pseudomonadota</taxon>
        <taxon>Gammaproteobacteria</taxon>
        <taxon>Alteromonadales</taxon>
        <taxon>Pseudoalteromonadaceae</taxon>
        <taxon>Pseudoalteromonas</taxon>
    </lineage>
</organism>
<evidence type="ECO:0000313" key="2">
    <source>
        <dbReference type="Proteomes" id="UP000069015"/>
    </source>
</evidence>